<dbReference type="Pfam" id="PF13197">
    <property type="entry name" value="DUF4013"/>
    <property type="match status" value="1"/>
</dbReference>
<keyword evidence="1" id="KW-0812">Transmembrane</keyword>
<proteinExistence type="predicted"/>
<gene>
    <name evidence="2" type="ORF">C492_15426</name>
</gene>
<evidence type="ECO:0008006" key="4">
    <source>
        <dbReference type="Google" id="ProtNLM"/>
    </source>
</evidence>
<dbReference type="PATRIC" id="fig|1227498.3.peg.3026"/>
<reference evidence="2 3" key="1">
    <citation type="journal article" date="2014" name="PLoS Genet.">
        <title>Phylogenetically driven sequencing of extremely halophilic archaea reveals strategies for static and dynamic osmo-response.</title>
        <authorList>
            <person name="Becker E.A."/>
            <person name="Seitzer P.M."/>
            <person name="Tritt A."/>
            <person name="Larsen D."/>
            <person name="Krusor M."/>
            <person name="Yao A.I."/>
            <person name="Wu D."/>
            <person name="Madern D."/>
            <person name="Eisen J.A."/>
            <person name="Darling A.E."/>
            <person name="Facciotti M.T."/>
        </authorList>
    </citation>
    <scope>NUCLEOTIDE SEQUENCE [LARGE SCALE GENOMIC DNA]</scope>
    <source>
        <strain evidence="2 3">DSM 18795</strain>
    </source>
</reference>
<feature type="transmembrane region" description="Helical" evidence="1">
    <location>
        <begin position="85"/>
        <end position="108"/>
    </location>
</feature>
<dbReference type="OrthoDB" id="383923at2157"/>
<protein>
    <recommendedName>
        <fullName evidence="4">DUF4013 domain-containing protein</fullName>
    </recommendedName>
</protein>
<name>L9X510_9EURY</name>
<dbReference type="Proteomes" id="UP000011531">
    <property type="component" value="Unassembled WGS sequence"/>
</dbReference>
<accession>L9X510</accession>
<evidence type="ECO:0000313" key="2">
    <source>
        <dbReference type="EMBL" id="ELY55678.1"/>
    </source>
</evidence>
<dbReference type="InterPro" id="IPR025098">
    <property type="entry name" value="DUF4013"/>
</dbReference>
<evidence type="ECO:0000313" key="3">
    <source>
        <dbReference type="Proteomes" id="UP000011531"/>
    </source>
</evidence>
<feature type="transmembrane region" description="Helical" evidence="1">
    <location>
        <begin position="39"/>
        <end position="64"/>
    </location>
</feature>
<organism evidence="2 3">
    <name type="scientific">Natronococcus jeotgali DSM 18795</name>
    <dbReference type="NCBI Taxonomy" id="1227498"/>
    <lineage>
        <taxon>Archaea</taxon>
        <taxon>Methanobacteriati</taxon>
        <taxon>Methanobacteriota</taxon>
        <taxon>Stenosarchaea group</taxon>
        <taxon>Halobacteria</taxon>
        <taxon>Halobacteriales</taxon>
        <taxon>Natrialbaceae</taxon>
        <taxon>Natronococcus</taxon>
    </lineage>
</organism>
<keyword evidence="1" id="KW-0472">Membrane</keyword>
<dbReference type="AlphaFoldDB" id="L9X510"/>
<dbReference type="RefSeq" id="WP_008425015.1">
    <property type="nucleotide sequence ID" value="NZ_AOIA01000128.1"/>
</dbReference>
<evidence type="ECO:0000256" key="1">
    <source>
        <dbReference type="SAM" id="Phobius"/>
    </source>
</evidence>
<sequence length="236" mass="23587">MLADALEYPSRGAPTVGVAGLVVAIAVGCRYVVEFVPSIVAVLPGAATALALAVLVGYLSRVLVDEDRAPPRLEVGQSALSGIRSLGIAAVFLAGPVALLLTTASSFAEAGAGGSGEIPAAFLVSSTATLFLFLACAYALPAAAAAATKTGSVRAAFDRERVVPALVRLPYVTAWTTGFALLGVGLVPISIAIRSGDVAGLLAALFGAYLVLAGSRVVATGYRRATTAGTTTPIDA</sequence>
<feature type="transmembrane region" description="Helical" evidence="1">
    <location>
        <begin position="169"/>
        <end position="193"/>
    </location>
</feature>
<dbReference type="EMBL" id="AOIA01000128">
    <property type="protein sequence ID" value="ELY55678.1"/>
    <property type="molecule type" value="Genomic_DNA"/>
</dbReference>
<comment type="caution">
    <text evidence="2">The sequence shown here is derived from an EMBL/GenBank/DDBJ whole genome shotgun (WGS) entry which is preliminary data.</text>
</comment>
<feature type="transmembrane region" description="Helical" evidence="1">
    <location>
        <begin position="199"/>
        <end position="219"/>
    </location>
</feature>
<feature type="transmembrane region" description="Helical" evidence="1">
    <location>
        <begin position="120"/>
        <end position="148"/>
    </location>
</feature>
<keyword evidence="1" id="KW-1133">Transmembrane helix</keyword>
<keyword evidence="3" id="KW-1185">Reference proteome</keyword>
<feature type="transmembrane region" description="Helical" evidence="1">
    <location>
        <begin position="12"/>
        <end position="33"/>
    </location>
</feature>